<accession>A0AAW1SFU2</accession>
<dbReference type="GO" id="GO:0046467">
    <property type="term" value="P:membrane lipid biosynthetic process"/>
    <property type="evidence" value="ECO:0007669"/>
    <property type="project" value="TreeGrafter"/>
</dbReference>
<feature type="domain" description="ABC1 atypical kinase-like" evidence="3">
    <location>
        <begin position="259"/>
        <end position="502"/>
    </location>
</feature>
<comment type="similarity">
    <text evidence="1">Belongs to the protein kinase superfamily. ADCK protein kinase family.</text>
</comment>
<dbReference type="InterPro" id="IPR004147">
    <property type="entry name" value="ABC1_dom"/>
</dbReference>
<comment type="caution">
    <text evidence="4">The sequence shown here is derived from an EMBL/GenBank/DDBJ whole genome shotgun (WGS) entry which is preliminary data.</text>
</comment>
<evidence type="ECO:0000313" key="4">
    <source>
        <dbReference type="EMBL" id="KAK9844323.1"/>
    </source>
</evidence>
<protein>
    <recommendedName>
        <fullName evidence="3">ABC1 atypical kinase-like domain-containing protein</fullName>
    </recommendedName>
</protein>
<dbReference type="EMBL" id="JALJOS010000001">
    <property type="protein sequence ID" value="KAK9844323.1"/>
    <property type="molecule type" value="Genomic_DNA"/>
</dbReference>
<evidence type="ECO:0000313" key="5">
    <source>
        <dbReference type="Proteomes" id="UP001438707"/>
    </source>
</evidence>
<dbReference type="PANTHER" id="PTHR10566:SF113">
    <property type="entry name" value="PROTEIN ACTIVITY OF BC1 COMPLEX KINASE 7, CHLOROPLASTIC"/>
    <property type="match status" value="1"/>
</dbReference>
<dbReference type="InterPro" id="IPR011009">
    <property type="entry name" value="Kinase-like_dom_sf"/>
</dbReference>
<proteinExistence type="inferred from homology"/>
<organism evidence="4 5">
    <name type="scientific">Apatococcus lobatus</name>
    <dbReference type="NCBI Taxonomy" id="904363"/>
    <lineage>
        <taxon>Eukaryota</taxon>
        <taxon>Viridiplantae</taxon>
        <taxon>Chlorophyta</taxon>
        <taxon>core chlorophytes</taxon>
        <taxon>Trebouxiophyceae</taxon>
        <taxon>Chlorellales</taxon>
        <taxon>Chlorellaceae</taxon>
        <taxon>Apatococcus</taxon>
    </lineage>
</organism>
<reference evidence="4 5" key="1">
    <citation type="journal article" date="2024" name="Nat. Commun.">
        <title>Phylogenomics reveals the evolutionary origins of lichenization in chlorophyte algae.</title>
        <authorList>
            <person name="Puginier C."/>
            <person name="Libourel C."/>
            <person name="Otte J."/>
            <person name="Skaloud P."/>
            <person name="Haon M."/>
            <person name="Grisel S."/>
            <person name="Petersen M."/>
            <person name="Berrin J.G."/>
            <person name="Delaux P.M."/>
            <person name="Dal Grande F."/>
            <person name="Keller J."/>
        </authorList>
    </citation>
    <scope>NUCLEOTIDE SEQUENCE [LARGE SCALE GENOMIC DNA]</scope>
    <source>
        <strain evidence="4 5">SAG 2145</strain>
    </source>
</reference>
<dbReference type="GO" id="GO:1901031">
    <property type="term" value="P:regulation of response to reactive oxygen species"/>
    <property type="evidence" value="ECO:0007669"/>
    <property type="project" value="TreeGrafter"/>
</dbReference>
<feature type="compositionally biased region" description="Polar residues" evidence="2">
    <location>
        <begin position="123"/>
        <end position="135"/>
    </location>
</feature>
<gene>
    <name evidence="4" type="ORF">WJX74_000793</name>
</gene>
<dbReference type="Proteomes" id="UP001438707">
    <property type="component" value="Unassembled WGS sequence"/>
</dbReference>
<dbReference type="CDD" id="cd05121">
    <property type="entry name" value="ABC1_ADCK3-like"/>
    <property type="match status" value="1"/>
</dbReference>
<dbReference type="SUPFAM" id="SSF56112">
    <property type="entry name" value="Protein kinase-like (PK-like)"/>
    <property type="match status" value="1"/>
</dbReference>
<keyword evidence="5" id="KW-1185">Reference proteome</keyword>
<feature type="region of interest" description="Disordered" evidence="2">
    <location>
        <begin position="1"/>
        <end position="135"/>
    </location>
</feature>
<dbReference type="GO" id="GO:0016020">
    <property type="term" value="C:membrane"/>
    <property type="evidence" value="ECO:0007669"/>
    <property type="project" value="GOC"/>
</dbReference>
<evidence type="ECO:0000256" key="2">
    <source>
        <dbReference type="SAM" id="MobiDB-lite"/>
    </source>
</evidence>
<dbReference type="PANTHER" id="PTHR10566">
    <property type="entry name" value="CHAPERONE-ACTIVITY OF BC1 COMPLEX CABC1 -RELATED"/>
    <property type="match status" value="1"/>
</dbReference>
<dbReference type="AlphaFoldDB" id="A0AAW1SFU2"/>
<evidence type="ECO:0000259" key="3">
    <source>
        <dbReference type="Pfam" id="PF03109"/>
    </source>
</evidence>
<evidence type="ECO:0000256" key="1">
    <source>
        <dbReference type="ARBA" id="ARBA00009670"/>
    </source>
</evidence>
<name>A0AAW1SFU2_9CHLO</name>
<dbReference type="InterPro" id="IPR050154">
    <property type="entry name" value="UbiB_kinase"/>
</dbReference>
<dbReference type="Pfam" id="PF03109">
    <property type="entry name" value="ABC1"/>
    <property type="match status" value="1"/>
</dbReference>
<sequence length="731" mass="80455">MKTAFYLGDTPLPSLVSERSQQSRKRTKVQATAAPPKPLETRRSSGKAPEANGVKMRHLEPHSSAAAPFDSRSSPAHGHAATGKPAQARGGQARVTGVATVSTPSSRQQQQQQAVSRPVRKVSSGSHAQRDSIGNSAATNAVSALASQADIAEDMAIQEAGVPLDSQQFTWSNDSYSSLQRSVEIWSFVIGLRSSVWLLDQKWSYLGFSEEQKSKRLRGIAAWCRERILSLGPTFIKIGQLFSTRTDILPAEVTEELSRLQDRVPAFPSKQAVAILERELGMPVTQAFRSFQQQPIAAASLGQVHRAVLHTGEQVVVKVQRPGLQRLFEIDLANLKILAAQLDKGDENRDFKGIYAECAKILWEEVDYINEGRNADRFRRNFASEDWVRVPRIHWRQTTPVVLTLEYMPGLKVTDKKGLLNAGLNPVDIARIATEAYLLQILRHGFLHSDPHAGNIAVDKNTGALLFYDFGMMSSIFPGVRERLLDIFYGVYKKDADAVLQALVDLNIIVTTGDTLSLKRAISYFLDNIAKQADRQETLSAIGEDLFTLAVDQPFRFPAAFTFVLRAFTTLEGIGRSLDPNFQFSEVAQPYATELLQLKDQQSQGFVLDQLQKGAAEVGRQAIAVPSRVERMSGTLTKLETGDLKLRVRVLESERAAYKANVMQMATIQAVTAAVLLDVGTQLALSSHLHLAQASFGGSGIFAVLLALQFRRLRKLDQFEKAVKSGGSFSG</sequence>